<feature type="region of interest" description="Disordered" evidence="2">
    <location>
        <begin position="297"/>
        <end position="345"/>
    </location>
</feature>
<dbReference type="AlphaFoldDB" id="A0A0D2NC83"/>
<evidence type="ECO:0000256" key="2">
    <source>
        <dbReference type="SAM" id="MobiDB-lite"/>
    </source>
</evidence>
<proteinExistence type="predicted"/>
<gene>
    <name evidence="3" type="ORF">HYPSUDRAFT_206817</name>
</gene>
<sequence>MSSGSGSGAFPGLTMNDNPLLDKPSLLPYQNPTSDSQNNGGAYIHSITKHIFPATSSTSDSVGSILQQSQSAASYGPQTTWSSSIESFPSFAKNGPTAEQYRALGFQLSETRRENTELLKNNRVLNAKLDTLAKAYEMLTNRIPQILSADVTRHEPREKNPNVKYWTRQEWIVAAADRVADIDEGGTVGARGRTRAAQGINVNMKYVETRDGNPISGHLASEIRRHARAIFVGLAQEGHLFNSWTEADHNSLKVYYNEMAERFEELRLCANDWKAEMIALDIYRTWRDQWQKRMKKAGENVKNEKSEDYDNSHDSDNEGSESVKKHNIDCVPPENRASKKIKSGNSTTEPVATFLGYDIPAAGGLHMPQSVTIPSINFVPGTSIQVDKGKAVEHYQDPFRPSLQQSFNIVNPLRLSGDINMAARSFVPVPPGVPVPGPIPFPSNIPTLVASDPAANNAPPSKSRRMRPTKSVTARNLCAIDWCKENKGTAEDFNKFWNSLPKDEKERYEALSKECSGQGST</sequence>
<organism evidence="3 4">
    <name type="scientific">Hypholoma sublateritium (strain FD-334 SS-4)</name>
    <dbReference type="NCBI Taxonomy" id="945553"/>
    <lineage>
        <taxon>Eukaryota</taxon>
        <taxon>Fungi</taxon>
        <taxon>Dikarya</taxon>
        <taxon>Basidiomycota</taxon>
        <taxon>Agaricomycotina</taxon>
        <taxon>Agaricomycetes</taxon>
        <taxon>Agaricomycetidae</taxon>
        <taxon>Agaricales</taxon>
        <taxon>Agaricineae</taxon>
        <taxon>Strophariaceae</taxon>
        <taxon>Hypholoma</taxon>
    </lineage>
</organism>
<reference evidence="4" key="1">
    <citation type="submission" date="2014-04" db="EMBL/GenBank/DDBJ databases">
        <title>Evolutionary Origins and Diversification of the Mycorrhizal Mutualists.</title>
        <authorList>
            <consortium name="DOE Joint Genome Institute"/>
            <consortium name="Mycorrhizal Genomics Consortium"/>
            <person name="Kohler A."/>
            <person name="Kuo A."/>
            <person name="Nagy L.G."/>
            <person name="Floudas D."/>
            <person name="Copeland A."/>
            <person name="Barry K.W."/>
            <person name="Cichocki N."/>
            <person name="Veneault-Fourrey C."/>
            <person name="LaButti K."/>
            <person name="Lindquist E.A."/>
            <person name="Lipzen A."/>
            <person name="Lundell T."/>
            <person name="Morin E."/>
            <person name="Murat C."/>
            <person name="Riley R."/>
            <person name="Ohm R."/>
            <person name="Sun H."/>
            <person name="Tunlid A."/>
            <person name="Henrissat B."/>
            <person name="Grigoriev I.V."/>
            <person name="Hibbett D.S."/>
            <person name="Martin F."/>
        </authorList>
    </citation>
    <scope>NUCLEOTIDE SEQUENCE [LARGE SCALE GENOMIC DNA]</scope>
    <source>
        <strain evidence="4">FD-334 SS-4</strain>
    </source>
</reference>
<evidence type="ECO:0000313" key="3">
    <source>
        <dbReference type="EMBL" id="KJA16719.1"/>
    </source>
</evidence>
<dbReference type="STRING" id="945553.A0A0D2NC83"/>
<dbReference type="OrthoDB" id="3235325at2759"/>
<keyword evidence="4" id="KW-1185">Reference proteome</keyword>
<evidence type="ECO:0000313" key="4">
    <source>
        <dbReference type="Proteomes" id="UP000054270"/>
    </source>
</evidence>
<keyword evidence="1" id="KW-0175">Coiled coil</keyword>
<evidence type="ECO:0000256" key="1">
    <source>
        <dbReference type="SAM" id="Coils"/>
    </source>
</evidence>
<feature type="region of interest" description="Disordered" evidence="2">
    <location>
        <begin position="450"/>
        <end position="470"/>
    </location>
</feature>
<dbReference type="OMA" id="WDKSHTE"/>
<dbReference type="Proteomes" id="UP000054270">
    <property type="component" value="Unassembled WGS sequence"/>
</dbReference>
<feature type="compositionally biased region" description="Basic and acidic residues" evidence="2">
    <location>
        <begin position="297"/>
        <end position="328"/>
    </location>
</feature>
<feature type="region of interest" description="Disordered" evidence="2">
    <location>
        <begin position="1"/>
        <end position="41"/>
    </location>
</feature>
<feature type="compositionally biased region" description="Polar residues" evidence="2">
    <location>
        <begin position="28"/>
        <end position="40"/>
    </location>
</feature>
<accession>A0A0D2NC83</accession>
<name>A0A0D2NC83_HYPSF</name>
<dbReference type="EMBL" id="KN817616">
    <property type="protein sequence ID" value="KJA16719.1"/>
    <property type="molecule type" value="Genomic_DNA"/>
</dbReference>
<feature type="coiled-coil region" evidence="1">
    <location>
        <begin position="108"/>
        <end position="142"/>
    </location>
</feature>
<protein>
    <submittedName>
        <fullName evidence="3">Uncharacterized protein</fullName>
    </submittedName>
</protein>